<protein>
    <submittedName>
        <fullName evidence="1">Uncharacterized protein</fullName>
    </submittedName>
</protein>
<sequence>MAHRFRKQARSCKGQVCFPEIVENNIHKLSKRDIKPLQIVVLSRF</sequence>
<reference evidence="1 2" key="1">
    <citation type="submission" date="2019-09" db="EMBL/GenBank/DDBJ databases">
        <authorList>
            <person name="Chandra G."/>
            <person name="Truman W A."/>
        </authorList>
    </citation>
    <scope>NUCLEOTIDE SEQUENCE [LARGE SCALE GENOMIC DNA]</scope>
    <source>
        <strain evidence="1">PS870</strain>
    </source>
</reference>
<dbReference type="Proteomes" id="UP000349468">
    <property type="component" value="Unassembled WGS sequence"/>
</dbReference>
<evidence type="ECO:0000313" key="2">
    <source>
        <dbReference type="Proteomes" id="UP000349468"/>
    </source>
</evidence>
<name>A0A5E7IS42_PSEFL</name>
<proteinExistence type="predicted"/>
<accession>A0A5E7IS42</accession>
<organism evidence="1 2">
    <name type="scientific">Pseudomonas fluorescens</name>
    <dbReference type="NCBI Taxonomy" id="294"/>
    <lineage>
        <taxon>Bacteria</taxon>
        <taxon>Pseudomonadati</taxon>
        <taxon>Pseudomonadota</taxon>
        <taxon>Gammaproteobacteria</taxon>
        <taxon>Pseudomonadales</taxon>
        <taxon>Pseudomonadaceae</taxon>
        <taxon>Pseudomonas</taxon>
    </lineage>
</organism>
<gene>
    <name evidence="1" type="ORF">PS870_01676</name>
</gene>
<dbReference type="AlphaFoldDB" id="A0A5E7IS42"/>
<dbReference type="EMBL" id="CABVIK010000004">
    <property type="protein sequence ID" value="VVO78582.1"/>
    <property type="molecule type" value="Genomic_DNA"/>
</dbReference>
<evidence type="ECO:0000313" key="1">
    <source>
        <dbReference type="EMBL" id="VVO78582.1"/>
    </source>
</evidence>